<feature type="compositionally biased region" description="Basic and acidic residues" evidence="1">
    <location>
        <begin position="39"/>
        <end position="53"/>
    </location>
</feature>
<sequence>MHHLEGEHPVQAGVHGPVDRGHPADGDARLNAIPAVEQLPDKRVLEGRVHPESLRAATDTPDGPGHSRGRSLTDL</sequence>
<organism evidence="2">
    <name type="scientific">Streptomyces sp. CMC78</name>
    <dbReference type="NCBI Taxonomy" id="3231512"/>
    <lineage>
        <taxon>Bacteria</taxon>
        <taxon>Bacillati</taxon>
        <taxon>Actinomycetota</taxon>
        <taxon>Actinomycetes</taxon>
        <taxon>Kitasatosporales</taxon>
        <taxon>Streptomycetaceae</taxon>
        <taxon>Streptomyces</taxon>
    </lineage>
</organism>
<protein>
    <submittedName>
        <fullName evidence="2">Uncharacterized protein</fullName>
    </submittedName>
</protein>
<accession>A0AB33KP72</accession>
<feature type="compositionally biased region" description="Basic and acidic residues" evidence="1">
    <location>
        <begin position="17"/>
        <end position="28"/>
    </location>
</feature>
<name>A0AB33KP72_9ACTN</name>
<proteinExistence type="predicted"/>
<reference evidence="2" key="1">
    <citation type="submission" date="2024-07" db="EMBL/GenBank/DDBJ databases">
        <title>Complete genome sequences of cellulolytic bacteria, Kitasatospora sp. CMC57 and Streptomyces sp. CMC78, isolated from Japanese agricultural soil.</title>
        <authorList>
            <person name="Hashimoto T."/>
            <person name="Ito M."/>
            <person name="Iwamoto M."/>
            <person name="Fukahori D."/>
            <person name="Shoda T."/>
            <person name="Sakoda M."/>
            <person name="Morohoshi T."/>
            <person name="Mitsuboshi M."/>
            <person name="Nishizawa T."/>
        </authorList>
    </citation>
    <scope>NUCLEOTIDE SEQUENCE</scope>
    <source>
        <strain evidence="2">CMC78</strain>
    </source>
</reference>
<dbReference type="KEGG" id="stcm:SCMC78_56480"/>
<gene>
    <name evidence="2" type="ORF">SCMC78_56480</name>
</gene>
<feature type="region of interest" description="Disordered" evidence="1">
    <location>
        <begin position="1"/>
        <end position="75"/>
    </location>
</feature>
<evidence type="ECO:0000256" key="1">
    <source>
        <dbReference type="SAM" id="MobiDB-lite"/>
    </source>
</evidence>
<dbReference type="EMBL" id="AP035884">
    <property type="protein sequence ID" value="BFP55841.1"/>
    <property type="molecule type" value="Genomic_DNA"/>
</dbReference>
<dbReference type="AlphaFoldDB" id="A0AB33KP72"/>
<evidence type="ECO:0000313" key="2">
    <source>
        <dbReference type="EMBL" id="BFP55841.1"/>
    </source>
</evidence>